<dbReference type="InterPro" id="IPR025889">
    <property type="entry name" value="GSP17M-like_dom"/>
</dbReference>
<gene>
    <name evidence="2" type="ORF">BG04_220</name>
</gene>
<accession>A0A0B6A5G3</accession>
<reference evidence="2 3" key="1">
    <citation type="journal article" date="2015" name="Genome Announc.">
        <title>Complete genome sequences for 35 biothreat assay-relevant bacillus species.</title>
        <authorList>
            <person name="Johnson S.L."/>
            <person name="Daligault H.E."/>
            <person name="Davenport K.W."/>
            <person name="Jaissle J."/>
            <person name="Frey K.G."/>
            <person name="Ladner J.T."/>
            <person name="Broomall S.M."/>
            <person name="Bishop-Lilly K.A."/>
            <person name="Bruce D.C."/>
            <person name="Gibbons H.S."/>
            <person name="Coyne S.R."/>
            <person name="Lo C.C."/>
            <person name="Meincke L."/>
            <person name="Munk A.C."/>
            <person name="Koroleva G.I."/>
            <person name="Rosenzweig C.N."/>
            <person name="Palacios G.F."/>
            <person name="Redden C.L."/>
            <person name="Minogue T.D."/>
            <person name="Chain P.S."/>
        </authorList>
    </citation>
    <scope>NUCLEOTIDE SEQUENCE [LARGE SCALE GENOMIC DNA]</scope>
    <source>
        <strain evidence="3">ATCC 14581 / DSM 32 / JCM 2506 / NBRC 15308 / NCIMB 9376 / NCTC 10342 / NRRL B-14308 / VKM B-512</strain>
    </source>
</reference>
<dbReference type="PANTHER" id="PTHR36109">
    <property type="entry name" value="MEMBRANE PROTEIN-RELATED"/>
    <property type="match status" value="1"/>
</dbReference>
<name>A0A0B6A5G3_PRIM2</name>
<dbReference type="HOGENOM" id="CLU_083853_1_1_9"/>
<proteinExistence type="predicted"/>
<dbReference type="AlphaFoldDB" id="A0A0B6A5G3"/>
<dbReference type="Pfam" id="PF11181">
    <property type="entry name" value="YflT"/>
    <property type="match status" value="1"/>
</dbReference>
<organism evidence="2 3">
    <name type="scientific">Priestia megaterium (strain ATCC 14581 / DSM 32 / CCUG 1817 / JCM 2506 / NBRC 15308 / NCIMB 9376 / NCTC 10342 / NRRL B-14308 / VKM B-512 / Ford 19)</name>
    <name type="common">Bacillus megaterium</name>
    <dbReference type="NCBI Taxonomy" id="1348623"/>
    <lineage>
        <taxon>Bacteria</taxon>
        <taxon>Bacillati</taxon>
        <taxon>Bacillota</taxon>
        <taxon>Bacilli</taxon>
        <taxon>Bacillales</taxon>
        <taxon>Bacillaceae</taxon>
        <taxon>Priestia</taxon>
    </lineage>
</organism>
<dbReference type="EMBL" id="CP009920">
    <property type="protein sequence ID" value="AJI20190.1"/>
    <property type="molecule type" value="Genomic_DNA"/>
</dbReference>
<dbReference type="PANTHER" id="PTHR36109:SF2">
    <property type="entry name" value="MEMBRANE PROTEIN"/>
    <property type="match status" value="1"/>
</dbReference>
<evidence type="ECO:0000259" key="1">
    <source>
        <dbReference type="Pfam" id="PF11181"/>
    </source>
</evidence>
<dbReference type="InterPro" id="IPR052948">
    <property type="entry name" value="Low_temp-induced_all0457"/>
</dbReference>
<sequence length="161" mass="16184">MEAKAKNVVGVYETEQEAIQAVESLKKEGYASEEISIIGKHKKTKKVQKETNTKAEGAATGALTGGTLGSLTGILAGAGALAIPGIGPFVAAGPIVATLTGAAAGASVGGLSGILVSMGIPKQQAEQYNDSVKEGSLLVLVDKEDSDHDGNPKAPLTGMIL</sequence>
<evidence type="ECO:0000313" key="3">
    <source>
        <dbReference type="Proteomes" id="UP000031829"/>
    </source>
</evidence>
<dbReference type="Proteomes" id="UP000031829">
    <property type="component" value="Chromosome"/>
</dbReference>
<dbReference type="RefSeq" id="WP_034650422.1">
    <property type="nucleotide sequence ID" value="NZ_BCVB01000006.1"/>
</dbReference>
<dbReference type="GeneID" id="93643736"/>
<dbReference type="KEGG" id="bmeg:BG04_220"/>
<protein>
    <submittedName>
        <fullName evidence="2">Heat induced stress YflT family protein</fullName>
    </submittedName>
</protein>
<evidence type="ECO:0000313" key="2">
    <source>
        <dbReference type="EMBL" id="AJI20190.1"/>
    </source>
</evidence>
<feature type="domain" description="General stress protein 17M-like" evidence="1">
    <location>
        <begin position="8"/>
        <end position="75"/>
    </location>
</feature>